<comment type="caution">
    <text evidence="1">The sequence shown here is derived from an EMBL/GenBank/DDBJ whole genome shotgun (WGS) entry which is preliminary data.</text>
</comment>
<evidence type="ECO:0008006" key="3">
    <source>
        <dbReference type="Google" id="ProtNLM"/>
    </source>
</evidence>
<evidence type="ECO:0000313" key="2">
    <source>
        <dbReference type="Proteomes" id="UP001254770"/>
    </source>
</evidence>
<sequence>MEIQVHELSESQLNELSDMIVAKMMKSQESKRKQIRSNAYHNTMMLLRNYKKLKAHCQIVEAEVEEEFGTMWNEWRFDIDSLLEHKAKTAKLMKHVDFALREFKKDQPEDYDLINMKYLLPRCFSDEFIAGQKNIDRTTVGRRIKKASEELAIILFGIDVVIDWF</sequence>
<name>A0AAW8TGN6_9ENTE</name>
<protein>
    <recommendedName>
        <fullName evidence="3">Phage protein</fullName>
    </recommendedName>
</protein>
<reference evidence="1" key="1">
    <citation type="submission" date="2023-03" db="EMBL/GenBank/DDBJ databases">
        <authorList>
            <person name="Shen W."/>
            <person name="Cai J."/>
        </authorList>
    </citation>
    <scope>NUCLEOTIDE SEQUENCE</scope>
    <source>
        <strain evidence="1">Y15</strain>
    </source>
</reference>
<evidence type="ECO:0000313" key="1">
    <source>
        <dbReference type="EMBL" id="MDT2546929.1"/>
    </source>
</evidence>
<dbReference type="AlphaFoldDB" id="A0AAW8TGN6"/>
<gene>
    <name evidence="1" type="ORF">P7D69_21625</name>
</gene>
<organism evidence="1 2">
    <name type="scientific">Enterococcus raffinosus</name>
    <dbReference type="NCBI Taxonomy" id="71452"/>
    <lineage>
        <taxon>Bacteria</taxon>
        <taxon>Bacillati</taxon>
        <taxon>Bacillota</taxon>
        <taxon>Bacilli</taxon>
        <taxon>Lactobacillales</taxon>
        <taxon>Enterococcaceae</taxon>
        <taxon>Enterococcus</taxon>
    </lineage>
</organism>
<accession>A0AAW8TGN6</accession>
<proteinExistence type="predicted"/>
<dbReference type="EMBL" id="JARPXL010000082">
    <property type="protein sequence ID" value="MDT2546929.1"/>
    <property type="molecule type" value="Genomic_DNA"/>
</dbReference>
<dbReference type="RefSeq" id="WP_102871934.1">
    <property type="nucleotide sequence ID" value="NZ_JARPXG010000071.1"/>
</dbReference>
<dbReference type="Proteomes" id="UP001254770">
    <property type="component" value="Unassembled WGS sequence"/>
</dbReference>